<evidence type="ECO:0000256" key="4">
    <source>
        <dbReference type="ARBA" id="ARBA00022679"/>
    </source>
</evidence>
<dbReference type="OrthoDB" id="9776390at2"/>
<dbReference type="Gene3D" id="3.40.50.300">
    <property type="entry name" value="P-loop containing nucleotide triphosphate hydrolases"/>
    <property type="match status" value="1"/>
</dbReference>
<dbReference type="GO" id="GO:0005524">
    <property type="term" value="F:ATP binding"/>
    <property type="evidence" value="ECO:0007669"/>
    <property type="project" value="UniProtKB-UniRule"/>
</dbReference>
<dbReference type="EMBL" id="JQBY01000010">
    <property type="protein sequence ID" value="KRN82480.1"/>
    <property type="molecule type" value="Genomic_DNA"/>
</dbReference>
<keyword evidence="4 10" id="KW-0808">Transferase</keyword>
<keyword evidence="6 10" id="KW-0547">Nucleotide-binding</keyword>
<evidence type="ECO:0000256" key="1">
    <source>
        <dbReference type="ARBA" id="ARBA00001946"/>
    </source>
</evidence>
<reference evidence="15 17" key="2">
    <citation type="submission" date="2016-10" db="EMBL/GenBank/DDBJ databases">
        <authorList>
            <person name="Varghese N."/>
            <person name="Submissions S."/>
        </authorList>
    </citation>
    <scope>NUCLEOTIDE SEQUENCE [LARGE SCALE GENOMIC DNA]</scope>
    <source>
        <strain evidence="15 17">CGMCC 1.3889</strain>
    </source>
</reference>
<name>A0A0R2JYW5_9LACO</name>
<dbReference type="HAMAP" id="MF_00185">
    <property type="entry name" value="IPP_trans"/>
    <property type="match status" value="1"/>
</dbReference>
<dbReference type="GO" id="GO:0052381">
    <property type="term" value="F:tRNA dimethylallyltransferase activity"/>
    <property type="evidence" value="ECO:0007669"/>
    <property type="project" value="UniProtKB-UniRule"/>
</dbReference>
<dbReference type="NCBIfam" id="TIGR00174">
    <property type="entry name" value="miaA"/>
    <property type="match status" value="1"/>
</dbReference>
<accession>A0A0R2JYW5</accession>
<keyword evidence="17" id="KW-1185">Reference proteome</keyword>
<evidence type="ECO:0000256" key="10">
    <source>
        <dbReference type="HAMAP-Rule" id="MF_00185"/>
    </source>
</evidence>
<gene>
    <name evidence="10" type="primary">miaA</name>
    <name evidence="14" type="ORF">IV87_GL000237</name>
    <name evidence="15" type="ORF">SAMN04487973_10227</name>
</gene>
<dbReference type="GO" id="GO:0006400">
    <property type="term" value="P:tRNA modification"/>
    <property type="evidence" value="ECO:0007669"/>
    <property type="project" value="TreeGrafter"/>
</dbReference>
<evidence type="ECO:0000256" key="7">
    <source>
        <dbReference type="ARBA" id="ARBA00022840"/>
    </source>
</evidence>
<comment type="cofactor">
    <cofactor evidence="1 10">
        <name>Mg(2+)</name>
        <dbReference type="ChEBI" id="CHEBI:18420"/>
    </cofactor>
</comment>
<evidence type="ECO:0000256" key="5">
    <source>
        <dbReference type="ARBA" id="ARBA00022694"/>
    </source>
</evidence>
<keyword evidence="5 10" id="KW-0819">tRNA processing</keyword>
<dbReference type="PANTHER" id="PTHR11088:SF60">
    <property type="entry name" value="TRNA DIMETHYLALLYLTRANSFERASE"/>
    <property type="match status" value="1"/>
</dbReference>
<comment type="function">
    <text evidence="2 10 12">Catalyzes the transfer of a dimethylallyl group onto the adenine at position 37 in tRNAs that read codons beginning with uridine, leading to the formation of N6-(dimethylallyl)adenosine (i(6)A).</text>
</comment>
<dbReference type="Pfam" id="PF01715">
    <property type="entry name" value="IPPT"/>
    <property type="match status" value="1"/>
</dbReference>
<keyword evidence="7 10" id="KW-0067">ATP-binding</keyword>
<reference evidence="14 16" key="1">
    <citation type="journal article" date="2015" name="Genome Announc.">
        <title>Expanding the biotechnology potential of lactobacilli through comparative genomics of 213 strains and associated genera.</title>
        <authorList>
            <person name="Sun Z."/>
            <person name="Harris H.M."/>
            <person name="McCann A."/>
            <person name="Guo C."/>
            <person name="Argimon S."/>
            <person name="Zhang W."/>
            <person name="Yang X."/>
            <person name="Jeffery I.B."/>
            <person name="Cooney J.C."/>
            <person name="Kagawa T.F."/>
            <person name="Liu W."/>
            <person name="Song Y."/>
            <person name="Salvetti E."/>
            <person name="Wrobel A."/>
            <person name="Rasinkangas P."/>
            <person name="Parkhill J."/>
            <person name="Rea M.C."/>
            <person name="O'Sullivan O."/>
            <person name="Ritari J."/>
            <person name="Douillard F.P."/>
            <person name="Paul Ross R."/>
            <person name="Yang R."/>
            <person name="Briner A.E."/>
            <person name="Felis G.E."/>
            <person name="de Vos W.M."/>
            <person name="Barrangou R."/>
            <person name="Klaenhammer T.R."/>
            <person name="Caufield P.W."/>
            <person name="Cui Y."/>
            <person name="Zhang H."/>
            <person name="O'Toole P.W."/>
        </authorList>
    </citation>
    <scope>NUCLEOTIDE SEQUENCE [LARGE SCALE GENOMIC DNA]</scope>
    <source>
        <strain evidence="14 16">DSM 22301</strain>
    </source>
</reference>
<feature type="region of interest" description="Interaction with substrate tRNA" evidence="10">
    <location>
        <begin position="34"/>
        <end position="37"/>
    </location>
</feature>
<dbReference type="InterPro" id="IPR018022">
    <property type="entry name" value="IPT"/>
</dbReference>
<dbReference type="AlphaFoldDB" id="A0A0R2JYW5"/>
<evidence type="ECO:0000313" key="14">
    <source>
        <dbReference type="EMBL" id="KRN82480.1"/>
    </source>
</evidence>
<comment type="catalytic activity">
    <reaction evidence="9 10 11">
        <text>adenosine(37) in tRNA + dimethylallyl diphosphate = N(6)-dimethylallyladenosine(37) in tRNA + diphosphate</text>
        <dbReference type="Rhea" id="RHEA:26482"/>
        <dbReference type="Rhea" id="RHEA-COMP:10162"/>
        <dbReference type="Rhea" id="RHEA-COMP:10375"/>
        <dbReference type="ChEBI" id="CHEBI:33019"/>
        <dbReference type="ChEBI" id="CHEBI:57623"/>
        <dbReference type="ChEBI" id="CHEBI:74411"/>
        <dbReference type="ChEBI" id="CHEBI:74415"/>
        <dbReference type="EC" id="2.5.1.75"/>
    </reaction>
</comment>
<evidence type="ECO:0000256" key="2">
    <source>
        <dbReference type="ARBA" id="ARBA00003213"/>
    </source>
</evidence>
<dbReference type="Gene3D" id="1.10.20.140">
    <property type="match status" value="1"/>
</dbReference>
<comment type="subunit">
    <text evidence="10">Monomer.</text>
</comment>
<comment type="caution">
    <text evidence="10">Lacks conserved residue(s) required for the propagation of feature annotation.</text>
</comment>
<evidence type="ECO:0000256" key="9">
    <source>
        <dbReference type="ARBA" id="ARBA00049563"/>
    </source>
</evidence>
<comment type="caution">
    <text evidence="14">The sequence shown here is derived from an EMBL/GenBank/DDBJ whole genome shotgun (WGS) entry which is preliminary data.</text>
</comment>
<feature type="site" description="Interaction with substrate tRNA" evidence="10">
    <location>
        <position position="125"/>
    </location>
</feature>
<evidence type="ECO:0000256" key="6">
    <source>
        <dbReference type="ARBA" id="ARBA00022741"/>
    </source>
</evidence>
<keyword evidence="8 10" id="KW-0460">Magnesium</keyword>
<dbReference type="GeneID" id="76043603"/>
<dbReference type="EMBL" id="FOGK01000002">
    <property type="protein sequence ID" value="SER13726.1"/>
    <property type="molecule type" value="Genomic_DNA"/>
</dbReference>
<evidence type="ECO:0000313" key="15">
    <source>
        <dbReference type="EMBL" id="SER13726.1"/>
    </source>
</evidence>
<evidence type="ECO:0000256" key="13">
    <source>
        <dbReference type="RuleBase" id="RU003785"/>
    </source>
</evidence>
<dbReference type="EC" id="2.5.1.75" evidence="10"/>
<evidence type="ECO:0000256" key="3">
    <source>
        <dbReference type="ARBA" id="ARBA00005842"/>
    </source>
</evidence>
<dbReference type="STRING" id="319653.SAMN04487973_10227"/>
<dbReference type="SUPFAM" id="SSF52540">
    <property type="entry name" value="P-loop containing nucleoside triphosphate hydrolases"/>
    <property type="match status" value="2"/>
</dbReference>
<evidence type="ECO:0000256" key="8">
    <source>
        <dbReference type="ARBA" id="ARBA00022842"/>
    </source>
</evidence>
<dbReference type="PANTHER" id="PTHR11088">
    <property type="entry name" value="TRNA DIMETHYLALLYLTRANSFERASE"/>
    <property type="match status" value="1"/>
</dbReference>
<dbReference type="InterPro" id="IPR027417">
    <property type="entry name" value="P-loop_NTPase"/>
</dbReference>
<sequence>MEKVLAIVGPTAVGKTSLSLKLAKKFNGEIISGDSMQVYQNLNIGTAKISADEQQGIKHHLINIREIDQRFSVSDFKKEATEKIHQITSDGHLPIIVGGTGFYLQALLADLSLGNDQYEPAETVRSKWHSYAKEHSQEQLWQKLNDVDPKAAVKIPVTNEVRVVRALEVFEKTGQLFSEQNDVNKAPYDALLVGLNTDRSLLYKRIDQRVDQMVTDGLEKEAHWLYQRGGVQLPAGKGIGYREWYPYFEKQISKELVIAKIKQNSRHYAKRQLTWFRNKMNVNWFDIIQRPDEEKKIIAEVQKWVGGN</sequence>
<proteinExistence type="inferred from homology"/>
<feature type="site" description="Interaction with substrate tRNA" evidence="10">
    <location>
        <position position="100"/>
    </location>
</feature>
<feature type="binding site" evidence="10">
    <location>
        <begin position="11"/>
        <end position="16"/>
    </location>
    <ligand>
        <name>substrate</name>
    </ligand>
</feature>
<protein>
    <recommendedName>
        <fullName evidence="10">tRNA dimethylallyltransferase</fullName>
        <ecNumber evidence="10">2.5.1.75</ecNumber>
    </recommendedName>
    <alternativeName>
        <fullName evidence="10">Dimethylallyl diphosphate:tRNA dimethylallyltransferase</fullName>
        <shortName evidence="10">DMAPP:tRNA dimethylallyltransferase</shortName>
        <shortName evidence="10">DMATase</shortName>
    </alternativeName>
    <alternativeName>
        <fullName evidence="10">Isopentenyl-diphosphate:tRNA isopentenyltransferase</fullName>
        <shortName evidence="10">IPP transferase</shortName>
        <shortName evidence="10">IPPT</shortName>
        <shortName evidence="10">IPTase</shortName>
    </alternativeName>
</protein>
<dbReference type="PATRIC" id="fig|319653.3.peg.243"/>
<comment type="similarity">
    <text evidence="3 10 13">Belongs to the IPP transferase family.</text>
</comment>
<dbReference type="InterPro" id="IPR039657">
    <property type="entry name" value="Dimethylallyltransferase"/>
</dbReference>
<evidence type="ECO:0000313" key="17">
    <source>
        <dbReference type="Proteomes" id="UP000182818"/>
    </source>
</evidence>
<evidence type="ECO:0000256" key="12">
    <source>
        <dbReference type="RuleBase" id="RU003784"/>
    </source>
</evidence>
<feature type="binding site" evidence="10">
    <location>
        <begin position="9"/>
        <end position="16"/>
    </location>
    <ligand>
        <name>ATP</name>
        <dbReference type="ChEBI" id="CHEBI:30616"/>
    </ligand>
</feature>
<evidence type="ECO:0000313" key="16">
    <source>
        <dbReference type="Proteomes" id="UP000051749"/>
    </source>
</evidence>
<dbReference type="Proteomes" id="UP000051749">
    <property type="component" value="Unassembled WGS sequence"/>
</dbReference>
<evidence type="ECO:0000256" key="11">
    <source>
        <dbReference type="RuleBase" id="RU003783"/>
    </source>
</evidence>
<dbReference type="Proteomes" id="UP000182818">
    <property type="component" value="Unassembled WGS sequence"/>
</dbReference>
<dbReference type="RefSeq" id="WP_057806285.1">
    <property type="nucleotide sequence ID" value="NZ_BJYP01000005.1"/>
</dbReference>
<organism evidence="14 16">
    <name type="scientific">Pediococcus ethanolidurans</name>
    <dbReference type="NCBI Taxonomy" id="319653"/>
    <lineage>
        <taxon>Bacteria</taxon>
        <taxon>Bacillati</taxon>
        <taxon>Bacillota</taxon>
        <taxon>Bacilli</taxon>
        <taxon>Lactobacillales</taxon>
        <taxon>Lactobacillaceae</taxon>
        <taxon>Pediococcus</taxon>
    </lineage>
</organism>